<gene>
    <name evidence="7" type="ORF">P4H66_30575</name>
</gene>
<protein>
    <submittedName>
        <fullName evidence="7">UvrD-helicase domain-containing protein</fullName>
    </submittedName>
</protein>
<evidence type="ECO:0000256" key="3">
    <source>
        <dbReference type="ARBA" id="ARBA00022806"/>
    </source>
</evidence>
<proteinExistence type="predicted"/>
<dbReference type="InterPro" id="IPR014016">
    <property type="entry name" value="UvrD-like_ATP-bd"/>
</dbReference>
<organism evidence="7 8">
    <name type="scientific">Paenibacillus dokdonensis</name>
    <dbReference type="NCBI Taxonomy" id="2567944"/>
    <lineage>
        <taxon>Bacteria</taxon>
        <taxon>Bacillati</taxon>
        <taxon>Bacillota</taxon>
        <taxon>Bacilli</taxon>
        <taxon>Bacillales</taxon>
        <taxon>Paenibacillaceae</taxon>
        <taxon>Paenibacillus</taxon>
    </lineage>
</organism>
<keyword evidence="1" id="KW-0547">Nucleotide-binding</keyword>
<dbReference type="Proteomes" id="UP001344632">
    <property type="component" value="Unassembled WGS sequence"/>
</dbReference>
<reference evidence="7 8" key="1">
    <citation type="submission" date="2023-03" db="EMBL/GenBank/DDBJ databases">
        <title>Bacillus Genome Sequencing.</title>
        <authorList>
            <person name="Dunlap C."/>
        </authorList>
    </citation>
    <scope>NUCLEOTIDE SEQUENCE [LARGE SCALE GENOMIC DNA]</scope>
    <source>
        <strain evidence="7 8">BD-525</strain>
    </source>
</reference>
<feature type="coiled-coil region" evidence="5">
    <location>
        <begin position="11"/>
        <end position="122"/>
    </location>
</feature>
<evidence type="ECO:0000313" key="8">
    <source>
        <dbReference type="Proteomes" id="UP001344632"/>
    </source>
</evidence>
<dbReference type="RefSeq" id="WP_326091797.1">
    <property type="nucleotide sequence ID" value="NZ_JARLKZ010000034.1"/>
</dbReference>
<dbReference type="PANTHER" id="PTHR11070">
    <property type="entry name" value="UVRD / RECB / PCRA DNA HELICASE FAMILY MEMBER"/>
    <property type="match status" value="1"/>
</dbReference>
<keyword evidence="5" id="KW-0175">Coiled coil</keyword>
<evidence type="ECO:0000256" key="2">
    <source>
        <dbReference type="ARBA" id="ARBA00022801"/>
    </source>
</evidence>
<sequence length="221" mass="25414">MKNFVDRLTGKDKLLEEVTQLQTKLELVNREKSTVSSKLIKVTEEFSVAKRTIDKMQHLNSELLLKLKSLEQSFINKDMERKKLQEEYSDLTDSYGELSSQLIATRNNTKALQQKLLEIEREHSLYKSRFGEILEVPSSDNPVVKSDWDSSFFEIAEKIKGNPFNDNQVEAIRYNMEKHLQIIAGAGSGKTETICAKVAYLIQMKKANPSRICMMTFTRKA</sequence>
<evidence type="ECO:0000256" key="5">
    <source>
        <dbReference type="SAM" id="Coils"/>
    </source>
</evidence>
<name>A0ABU6H138_9BACL</name>
<keyword evidence="4" id="KW-0067">ATP-binding</keyword>
<comment type="caution">
    <text evidence="7">The sequence shown here is derived from an EMBL/GenBank/DDBJ whole genome shotgun (WGS) entry which is preliminary data.</text>
</comment>
<keyword evidence="8" id="KW-1185">Reference proteome</keyword>
<feature type="domain" description="UvrD-like helicase ATP-binding" evidence="6">
    <location>
        <begin position="165"/>
        <end position="221"/>
    </location>
</feature>
<dbReference type="InterPro" id="IPR027417">
    <property type="entry name" value="P-loop_NTPase"/>
</dbReference>
<dbReference type="InterPro" id="IPR000212">
    <property type="entry name" value="DNA_helicase_UvrD/REP"/>
</dbReference>
<dbReference type="Pfam" id="PF00580">
    <property type="entry name" value="UvrD-helicase"/>
    <property type="match status" value="1"/>
</dbReference>
<dbReference type="EMBL" id="JARLKZ010000034">
    <property type="protein sequence ID" value="MEC0244162.1"/>
    <property type="molecule type" value="Genomic_DNA"/>
</dbReference>
<dbReference type="Gene3D" id="3.40.50.300">
    <property type="entry name" value="P-loop containing nucleotide triphosphate hydrolases"/>
    <property type="match status" value="1"/>
</dbReference>
<evidence type="ECO:0000256" key="1">
    <source>
        <dbReference type="ARBA" id="ARBA00022741"/>
    </source>
</evidence>
<keyword evidence="2" id="KW-0378">Hydrolase</keyword>
<evidence type="ECO:0000259" key="6">
    <source>
        <dbReference type="Pfam" id="PF00580"/>
    </source>
</evidence>
<evidence type="ECO:0000313" key="7">
    <source>
        <dbReference type="EMBL" id="MEC0244162.1"/>
    </source>
</evidence>
<dbReference type="SUPFAM" id="SSF52540">
    <property type="entry name" value="P-loop containing nucleoside triphosphate hydrolases"/>
    <property type="match status" value="1"/>
</dbReference>
<keyword evidence="3" id="KW-0347">Helicase</keyword>
<accession>A0ABU6H138</accession>
<evidence type="ECO:0000256" key="4">
    <source>
        <dbReference type="ARBA" id="ARBA00022840"/>
    </source>
</evidence>